<proteinExistence type="predicted"/>
<evidence type="ECO:0000313" key="3">
    <source>
        <dbReference type="Proteomes" id="UP000608579"/>
    </source>
</evidence>
<comment type="caution">
    <text evidence="2">The sequence shown here is derived from an EMBL/GenBank/DDBJ whole genome shotgun (WGS) entry which is preliminary data.</text>
</comment>
<gene>
    <name evidence="2" type="ORF">EYH45_06185</name>
</gene>
<accession>A0A833EAC8</accession>
<dbReference type="EMBL" id="DQVM01000116">
    <property type="protein sequence ID" value="HIQ30134.1"/>
    <property type="molecule type" value="Genomic_DNA"/>
</dbReference>
<organism evidence="2 3">
    <name type="scientific">Caldiarchaeum subterraneum</name>
    <dbReference type="NCBI Taxonomy" id="311458"/>
    <lineage>
        <taxon>Archaea</taxon>
        <taxon>Nitrososphaerota</taxon>
        <taxon>Candidatus Caldarchaeales</taxon>
        <taxon>Candidatus Caldarchaeaceae</taxon>
        <taxon>Candidatus Caldarchaeum</taxon>
    </lineage>
</organism>
<dbReference type="PANTHER" id="PTHR30535:SF34">
    <property type="entry name" value="MOLYBDATE-BINDING PROTEIN MOLA"/>
    <property type="match status" value="1"/>
</dbReference>
<evidence type="ECO:0000313" key="2">
    <source>
        <dbReference type="EMBL" id="HIQ30134.1"/>
    </source>
</evidence>
<feature type="domain" description="Fe/B12 periplasmic-binding" evidence="1">
    <location>
        <begin position="140"/>
        <end position="412"/>
    </location>
</feature>
<dbReference type="PANTHER" id="PTHR30535">
    <property type="entry name" value="VITAMIN B12-BINDING PROTEIN"/>
    <property type="match status" value="1"/>
</dbReference>
<dbReference type="Proteomes" id="UP000608579">
    <property type="component" value="Unassembled WGS sequence"/>
</dbReference>
<dbReference type="AlphaFoldDB" id="A0A833EAC8"/>
<protein>
    <submittedName>
        <fullName evidence="2">ABC transporter substrate-binding protein</fullName>
    </submittedName>
</protein>
<dbReference type="InterPro" id="IPR002491">
    <property type="entry name" value="ABC_transptr_periplasmic_BD"/>
</dbReference>
<dbReference type="InterPro" id="IPR050902">
    <property type="entry name" value="ABC_Transporter_SBP"/>
</dbReference>
<name>A0A833EAC8_CALS0</name>
<dbReference type="Pfam" id="PF01497">
    <property type="entry name" value="Peripla_BP_2"/>
    <property type="match status" value="1"/>
</dbReference>
<evidence type="ECO:0000259" key="1">
    <source>
        <dbReference type="PROSITE" id="PS50983"/>
    </source>
</evidence>
<reference evidence="2" key="1">
    <citation type="journal article" date="2020" name="ISME J.">
        <title>Gammaproteobacteria mediating utilization of methyl-, sulfur- and petroleum organic compounds in deep ocean hydrothermal plumes.</title>
        <authorList>
            <person name="Zhou Z."/>
            <person name="Liu Y."/>
            <person name="Pan J."/>
            <person name="Cron B.R."/>
            <person name="Toner B.M."/>
            <person name="Anantharaman K."/>
            <person name="Breier J.A."/>
            <person name="Dick G.J."/>
            <person name="Li M."/>
        </authorList>
    </citation>
    <scope>NUCLEOTIDE SEQUENCE</scope>
    <source>
        <strain evidence="2">SZUA-1515</strain>
    </source>
</reference>
<dbReference type="PROSITE" id="PS50983">
    <property type="entry name" value="FE_B12_PBP"/>
    <property type="match status" value="1"/>
</dbReference>
<sequence length="424" mass="47654">MDYPSSMPRALTTIAVATALVLGLVVGFFAPFRELREVTVTETLTITHTVAGGDMRTITVTSLTTVEKILTTTETVEVTREVRNPPLMLDLSHARLFEVVFQDGYKVVKDANNRTLLLIPRGAAPPAGVGGIVVQVPVERVVLLSSTQAALLVRLMEYRPEIIDTIAGIAWGGEYEWYLEDIKEALEENRIRDVGAAWQPDFEAILALNPDVMFIYTFPGSTLPAKLDEVGVVYAVDNEWLENTALGRFEWIRFLATFYNMDYEAWLILKEVEGRISEIISKIRAADQPPPKVAWFSIFKGKVYVSRGESYVANALYDLGADYIFKDIKGTGSITVTLEELVTRVIDADVIIYSSTRIESKEDILKEAPELADSKAFIEDRVYIFAPPYWQLGLAYTDEWYLDLAAILYPELFRGHNLTLFKKL</sequence>
<dbReference type="SUPFAM" id="SSF53807">
    <property type="entry name" value="Helical backbone' metal receptor"/>
    <property type="match status" value="1"/>
</dbReference>
<dbReference type="Gene3D" id="3.40.50.1980">
    <property type="entry name" value="Nitrogenase molybdenum iron protein domain"/>
    <property type="match status" value="2"/>
</dbReference>